<dbReference type="InterPro" id="IPR035647">
    <property type="entry name" value="EFG_III/V"/>
</dbReference>
<dbReference type="GO" id="GO:0005737">
    <property type="term" value="C:cytoplasm"/>
    <property type="evidence" value="ECO:0007669"/>
    <property type="project" value="UniProtKB-SubCell"/>
</dbReference>
<dbReference type="EMBL" id="CT573071">
    <property type="protein sequence ID" value="CAJ73715.1"/>
    <property type="molecule type" value="Genomic_DNA"/>
</dbReference>
<dbReference type="PRINTS" id="PR00315">
    <property type="entry name" value="ELONGATNFCT"/>
</dbReference>
<dbReference type="SMART" id="SM00838">
    <property type="entry name" value="EFG_C"/>
    <property type="match status" value="1"/>
</dbReference>
<dbReference type="SUPFAM" id="SSF50447">
    <property type="entry name" value="Translation proteins"/>
    <property type="match status" value="1"/>
</dbReference>
<dbReference type="Pfam" id="PF22042">
    <property type="entry name" value="EF-G_D2"/>
    <property type="match status" value="1"/>
</dbReference>
<dbReference type="EMBL" id="CP049055">
    <property type="protein sequence ID" value="QII10748.1"/>
    <property type="molecule type" value="Genomic_DNA"/>
</dbReference>
<evidence type="ECO:0000256" key="1">
    <source>
        <dbReference type="ARBA" id="ARBA00005870"/>
    </source>
</evidence>
<evidence type="ECO:0000313" key="11">
    <source>
        <dbReference type="EMBL" id="QII10748.1"/>
    </source>
</evidence>
<dbReference type="EMBL" id="LT934425">
    <property type="protein sequence ID" value="SOH05284.1"/>
    <property type="molecule type" value="Genomic_DNA"/>
</dbReference>
<dbReference type="Pfam" id="PF03764">
    <property type="entry name" value="EFG_IV"/>
    <property type="match status" value="1"/>
</dbReference>
<dbReference type="GO" id="GO:0003746">
    <property type="term" value="F:translation elongation factor activity"/>
    <property type="evidence" value="ECO:0007669"/>
    <property type="project" value="UniProtKB-UniRule"/>
</dbReference>
<dbReference type="NCBIfam" id="TIGR00484">
    <property type="entry name" value="EF-G"/>
    <property type="match status" value="1"/>
</dbReference>
<dbReference type="Pfam" id="PF00009">
    <property type="entry name" value="GTP_EFTU"/>
    <property type="match status" value="1"/>
</dbReference>
<keyword evidence="6 8" id="KW-0342">GTP-binding</keyword>
<dbReference type="AlphaFoldDB" id="Q1Q141"/>
<dbReference type="RefSeq" id="WP_099325886.1">
    <property type="nucleotide sequence ID" value="NZ_CP049055.1"/>
</dbReference>
<evidence type="ECO:0000313" key="13">
    <source>
        <dbReference type="Proteomes" id="UP000221734"/>
    </source>
</evidence>
<dbReference type="Gene3D" id="3.30.70.240">
    <property type="match status" value="1"/>
</dbReference>
<dbReference type="FunFam" id="2.40.30.10:FF:000006">
    <property type="entry name" value="Elongation factor G"/>
    <property type="match status" value="1"/>
</dbReference>
<dbReference type="InterPro" id="IPR027417">
    <property type="entry name" value="P-loop_NTPase"/>
</dbReference>
<dbReference type="InterPro" id="IPR020568">
    <property type="entry name" value="Ribosomal_Su5_D2-typ_SF"/>
</dbReference>
<dbReference type="InterPro" id="IPR041095">
    <property type="entry name" value="EFG_II"/>
</dbReference>
<reference evidence="11 14" key="5">
    <citation type="submission" date="2020-02" db="EMBL/GenBank/DDBJ databases">
        <title>Newly sequenced genome of strain CSTR1 showed variability in Candidatus Kuenenia stuttgartiensis genomes.</title>
        <authorList>
            <person name="Ding C."/>
            <person name="Adrian L."/>
        </authorList>
    </citation>
    <scope>NUCLEOTIDE SEQUENCE [LARGE SCALE GENOMIC DNA]</scope>
    <source>
        <strain evidence="11 14">CSTR1</strain>
    </source>
</reference>
<dbReference type="SUPFAM" id="SSF52540">
    <property type="entry name" value="P-loop containing nucleoside triphosphate hydrolases"/>
    <property type="match status" value="1"/>
</dbReference>
<dbReference type="GO" id="GO:0032790">
    <property type="term" value="P:ribosome disassembly"/>
    <property type="evidence" value="ECO:0007669"/>
    <property type="project" value="TreeGrafter"/>
</dbReference>
<reference evidence="12" key="4">
    <citation type="submission" date="2017-10" db="EMBL/GenBank/DDBJ databases">
        <authorList>
            <person name="Banno H."/>
            <person name="Chua N.-H."/>
        </authorList>
    </citation>
    <scope>NUCLEOTIDE SEQUENCE [LARGE SCALE GENOMIC DNA]</scope>
    <source>
        <strain evidence="12">Kuenenia_mbr1_ru-nijmegen</strain>
    </source>
</reference>
<dbReference type="PROSITE" id="PS00301">
    <property type="entry name" value="G_TR_1"/>
    <property type="match status" value="1"/>
</dbReference>
<dbReference type="InterPro" id="IPR009022">
    <property type="entry name" value="EFG_III"/>
</dbReference>
<reference evidence="10" key="2">
    <citation type="submission" date="2006-01" db="EMBL/GenBank/DDBJ databases">
        <authorList>
            <person name="Genoscope"/>
        </authorList>
    </citation>
    <scope>NUCLEOTIDE SEQUENCE</scope>
</reference>
<evidence type="ECO:0000256" key="3">
    <source>
        <dbReference type="ARBA" id="ARBA00022741"/>
    </source>
</evidence>
<feature type="domain" description="Tr-type G" evidence="9">
    <location>
        <begin position="4"/>
        <end position="281"/>
    </location>
</feature>
<dbReference type="NCBIfam" id="NF009381">
    <property type="entry name" value="PRK12740.1-5"/>
    <property type="match status" value="1"/>
</dbReference>
<dbReference type="CDD" id="cd04088">
    <property type="entry name" value="EFG_mtEFG_II"/>
    <property type="match status" value="1"/>
</dbReference>
<dbReference type="CDD" id="cd01886">
    <property type="entry name" value="EF-G"/>
    <property type="match status" value="1"/>
</dbReference>
<organism evidence="10">
    <name type="scientific">Kuenenia stuttgartiensis</name>
    <dbReference type="NCBI Taxonomy" id="174633"/>
    <lineage>
        <taxon>Bacteria</taxon>
        <taxon>Pseudomonadati</taxon>
        <taxon>Planctomycetota</taxon>
        <taxon>Candidatus Brocadiia</taxon>
        <taxon>Candidatus Brocadiales</taxon>
        <taxon>Candidatus Brocadiaceae</taxon>
        <taxon>Candidatus Kuenenia</taxon>
    </lineage>
</organism>
<dbReference type="Gene3D" id="3.40.50.300">
    <property type="entry name" value="P-loop containing nucleotide triphosphate hydrolases"/>
    <property type="match status" value="1"/>
</dbReference>
<evidence type="ECO:0000256" key="4">
    <source>
        <dbReference type="ARBA" id="ARBA00022768"/>
    </source>
</evidence>
<evidence type="ECO:0000256" key="7">
    <source>
        <dbReference type="ARBA" id="ARBA00024731"/>
    </source>
</evidence>
<dbReference type="Proteomes" id="UP000501926">
    <property type="component" value="Chromosome"/>
</dbReference>
<evidence type="ECO:0000256" key="2">
    <source>
        <dbReference type="ARBA" id="ARBA00017872"/>
    </source>
</evidence>
<evidence type="ECO:0000256" key="5">
    <source>
        <dbReference type="ARBA" id="ARBA00022917"/>
    </source>
</evidence>
<evidence type="ECO:0000313" key="14">
    <source>
        <dbReference type="Proteomes" id="UP000501926"/>
    </source>
</evidence>
<dbReference type="NCBIfam" id="TIGR00231">
    <property type="entry name" value="small_GTP"/>
    <property type="match status" value="1"/>
</dbReference>
<comment type="similarity">
    <text evidence="1 8">Belongs to the TRAFAC class translation factor GTPase superfamily. Classic translation factor GTPase family. EF-G/EF-2 subfamily.</text>
</comment>
<dbReference type="PROSITE" id="PS51722">
    <property type="entry name" value="G_TR_2"/>
    <property type="match status" value="1"/>
</dbReference>
<dbReference type="PANTHER" id="PTHR43261:SF1">
    <property type="entry name" value="RIBOSOME-RELEASING FACTOR 2, MITOCHONDRIAL"/>
    <property type="match status" value="1"/>
</dbReference>
<dbReference type="InterPro" id="IPR047872">
    <property type="entry name" value="EFG_IV"/>
</dbReference>
<name>Q1Q141_KUEST</name>
<feature type="binding site" evidence="8">
    <location>
        <begin position="13"/>
        <end position="20"/>
    </location>
    <ligand>
        <name>GTP</name>
        <dbReference type="ChEBI" id="CHEBI:37565"/>
    </ligand>
</feature>
<dbReference type="InterPro" id="IPR014721">
    <property type="entry name" value="Ribsml_uS5_D2-typ_fold_subgr"/>
</dbReference>
<comment type="subcellular location">
    <subcellularLocation>
        <location evidence="8">Cytoplasm</location>
    </subcellularLocation>
</comment>
<proteinExistence type="inferred from homology"/>
<dbReference type="SUPFAM" id="SSF54980">
    <property type="entry name" value="EF-G C-terminal domain-like"/>
    <property type="match status" value="2"/>
</dbReference>
<dbReference type="InterPro" id="IPR005225">
    <property type="entry name" value="Small_GTP-bd"/>
</dbReference>
<keyword evidence="4 8" id="KW-0251">Elongation factor</keyword>
<feature type="binding site" evidence="8">
    <location>
        <begin position="77"/>
        <end position="81"/>
    </location>
    <ligand>
        <name>GTP</name>
        <dbReference type="ChEBI" id="CHEBI:37565"/>
    </ligand>
</feature>
<dbReference type="GO" id="GO:0003924">
    <property type="term" value="F:GTPase activity"/>
    <property type="evidence" value="ECO:0007669"/>
    <property type="project" value="InterPro"/>
</dbReference>
<dbReference type="InterPro" id="IPR031157">
    <property type="entry name" value="G_TR_CS"/>
</dbReference>
<dbReference type="SMART" id="SM00889">
    <property type="entry name" value="EFG_IV"/>
    <property type="match status" value="1"/>
</dbReference>
<dbReference type="FunFam" id="3.30.230.10:FF:000003">
    <property type="entry name" value="Elongation factor G"/>
    <property type="match status" value="1"/>
</dbReference>
<dbReference type="SUPFAM" id="SSF54211">
    <property type="entry name" value="Ribosomal protein S5 domain 2-like"/>
    <property type="match status" value="1"/>
</dbReference>
<keyword evidence="5 8" id="KW-0648">Protein biosynthesis</keyword>
<protein>
    <recommendedName>
        <fullName evidence="2 8">Elongation factor G</fullName>
        <shortName evidence="8">EF-G</shortName>
    </recommendedName>
</protein>
<dbReference type="Pfam" id="PF14492">
    <property type="entry name" value="EFG_III"/>
    <property type="match status" value="1"/>
</dbReference>
<evidence type="ECO:0000313" key="12">
    <source>
        <dbReference type="EMBL" id="SOH05284.1"/>
    </source>
</evidence>
<evidence type="ECO:0000256" key="6">
    <source>
        <dbReference type="ARBA" id="ARBA00023134"/>
    </source>
</evidence>
<accession>Q1Q141</accession>
<dbReference type="Proteomes" id="UP000221734">
    <property type="component" value="Chromosome Kuenenia_stuttgartiensis_MBR1"/>
</dbReference>
<dbReference type="Pfam" id="PF00679">
    <property type="entry name" value="EFG_C"/>
    <property type="match status" value="1"/>
</dbReference>
<sequence length="685" mass="76342">MKFEKLRNIGIAAHIDAGKTTTSERILYYTGKSYKMGEVHEGTATMDWMEEEQKRGITITAAATTCSWKDYQINLIDTPGHVDFTMEVERSLRVLDGAVCVFCGVGGVEAQSETVWRQADRYKVPRICFVNKMDRVGADYYKVVDEINERLGFTAVPIQVPIGNESNFRGLIDIVRMKARIYSDEEDKTGMNFSDEEIPAEYQKKAEEEREKLIEALANHTDWLTEKFLDGKEITTEEIKKAIREGTINLKFVPVLCGSSFKKKGVQLLLDAVCDYLPSPVDKEAIVGIDPKTNKEISRKPFVEEPFCALAFKIASDKHGDLTFIRVYSGKLTSGTRVLNSGKDKKELVSRIYKMHAANREQTNEVIAGEICAVIGLKDTVTGDTLCDLDNPIILEKMEFPDTVISMAIEPKSDKEKEKLGMVLTKLAKEDPTFRMHLDKETGQMIISGMGELHLEVIKNRMLSEYNVDANVGAPKVSYRETIRKKVEVEGKFVQQTGGHGQYGHVWITVEPFKEGDEPVTFVDAIVGGKIPRQYVRSVEKGIRDTAVTGVAGGPPLIDIKVTLIDGSTHPVDSSDLAFYTAACIAFRKGVEMANSILLEPIMSIEITVPEQYMGDVIGEVHSRRANILEMITKGNIRIIKGEVPLAEMFGYSTTLRSITQGRGTFTMEPLEYRPAPAKSVGNVT</sequence>
<reference evidence="13" key="3">
    <citation type="submission" date="2017-10" db="EMBL/GenBank/DDBJ databases">
        <authorList>
            <person name="Frank J."/>
        </authorList>
    </citation>
    <scope>NUCLEOTIDE SEQUENCE [LARGE SCALE GENOMIC DNA]</scope>
</reference>
<evidence type="ECO:0000313" key="10">
    <source>
        <dbReference type="EMBL" id="CAJ73715.1"/>
    </source>
</evidence>
<dbReference type="InterPro" id="IPR035649">
    <property type="entry name" value="EFG_V"/>
</dbReference>
<dbReference type="InterPro" id="IPR053905">
    <property type="entry name" value="EF-G-like_DII"/>
</dbReference>
<feature type="binding site" evidence="8">
    <location>
        <begin position="131"/>
        <end position="134"/>
    </location>
    <ligand>
        <name>GTP</name>
        <dbReference type="ChEBI" id="CHEBI:37565"/>
    </ligand>
</feature>
<dbReference type="CDD" id="cd16262">
    <property type="entry name" value="EFG_III"/>
    <property type="match status" value="1"/>
</dbReference>
<dbReference type="PANTHER" id="PTHR43261">
    <property type="entry name" value="TRANSLATION ELONGATION FACTOR G-RELATED"/>
    <property type="match status" value="1"/>
</dbReference>
<keyword evidence="13" id="KW-1185">Reference proteome</keyword>
<comment type="function">
    <text evidence="7 8">Catalyzes the GTP-dependent ribosomal translocation step during translation elongation. During this step, the ribosome changes from the pre-translocational (PRE) to the post-translocational (POST) state as the newly formed A-site-bound peptidyl-tRNA and P-site-bound deacylated tRNA move to the P and E sites, respectively. Catalyzes the coordinated movement of the two tRNA molecules, the mRNA and conformational changes in the ribosome.</text>
</comment>
<dbReference type="KEGG" id="kst:KSMBR1_2802"/>
<dbReference type="CDD" id="cd03713">
    <property type="entry name" value="EFG_mtEFG_C"/>
    <property type="match status" value="1"/>
</dbReference>
<dbReference type="GO" id="GO:0005525">
    <property type="term" value="F:GTP binding"/>
    <property type="evidence" value="ECO:0007669"/>
    <property type="project" value="UniProtKB-UniRule"/>
</dbReference>
<dbReference type="FunFam" id="3.30.70.240:FF:000001">
    <property type="entry name" value="Elongation factor G"/>
    <property type="match status" value="1"/>
</dbReference>
<reference evidence="10" key="1">
    <citation type="journal article" date="2006" name="Nature">
        <title>Deciphering the evolution and metabolism of an anammox bacterium from a community genome.</title>
        <authorList>
            <person name="Strous M."/>
            <person name="Pelletier E."/>
            <person name="Mangenot S."/>
            <person name="Rattei T."/>
            <person name="Lehner A."/>
            <person name="Taylor M.W."/>
            <person name="Horn M."/>
            <person name="Daims H."/>
            <person name="Bartol-Mavel D."/>
            <person name="Wincker P."/>
            <person name="Barbe V."/>
            <person name="Fonknechten N."/>
            <person name="Vallenet D."/>
            <person name="Segurens B."/>
            <person name="Schenowitz-Truong C."/>
            <person name="Medigue C."/>
            <person name="Collingro A."/>
            <person name="Snel B."/>
            <person name="Dutilh B.E."/>
            <person name="OpDenCamp H.J.M."/>
            <person name="vanDerDrift C."/>
            <person name="Cirpus I."/>
            <person name="vanDePas-Schoonen K.T."/>
            <person name="Harhangi H.R."/>
            <person name="vanNiftrik L."/>
            <person name="Schmid M."/>
            <person name="Keltjens J."/>
            <person name="vanDeVossenberg J."/>
            <person name="Kartal B."/>
            <person name="Meier H."/>
            <person name="Frishman D."/>
            <person name="Huynen M.A."/>
            <person name="Mewes H."/>
            <person name="Weissenbach J."/>
            <person name="Jetten M.S.M."/>
            <person name="Wagner M."/>
            <person name="LePaslier D."/>
        </authorList>
    </citation>
    <scope>NUCLEOTIDE SEQUENCE</scope>
</reference>
<dbReference type="CDD" id="cd01434">
    <property type="entry name" value="EFG_mtEFG1_IV"/>
    <property type="match status" value="1"/>
</dbReference>
<dbReference type="Gene3D" id="3.30.70.870">
    <property type="entry name" value="Elongation Factor G (Translational Gtpase), domain 3"/>
    <property type="match status" value="1"/>
</dbReference>
<dbReference type="InterPro" id="IPR000640">
    <property type="entry name" value="EFG_V-like"/>
</dbReference>
<dbReference type="FunFam" id="3.40.50.300:FF:000029">
    <property type="entry name" value="Elongation factor G"/>
    <property type="match status" value="1"/>
</dbReference>
<dbReference type="OrthoDB" id="9804431at2"/>
<dbReference type="InterPro" id="IPR005517">
    <property type="entry name" value="Transl_elong_EFG/EF2_IV"/>
</dbReference>
<keyword evidence="3 8" id="KW-0547">Nucleotide-binding</keyword>
<evidence type="ECO:0000256" key="8">
    <source>
        <dbReference type="HAMAP-Rule" id="MF_00054"/>
    </source>
</evidence>
<dbReference type="InterPro" id="IPR009000">
    <property type="entry name" value="Transl_B-barrel_sf"/>
</dbReference>
<dbReference type="Gene3D" id="2.40.30.10">
    <property type="entry name" value="Translation factors"/>
    <property type="match status" value="1"/>
</dbReference>
<keyword evidence="8" id="KW-0963">Cytoplasm</keyword>
<dbReference type="Gene3D" id="3.30.230.10">
    <property type="match status" value="1"/>
</dbReference>
<dbReference type="InterPro" id="IPR000795">
    <property type="entry name" value="T_Tr_GTP-bd_dom"/>
</dbReference>
<gene>
    <name evidence="8 10" type="primary">fusA</name>
    <name evidence="11" type="ORF">KsCSTR_13690</name>
    <name evidence="12" type="ORF">KSMBR1_2802</name>
    <name evidence="10" type="ORF">kuste2961</name>
</gene>
<dbReference type="FunFam" id="3.30.70.870:FF:000001">
    <property type="entry name" value="Elongation factor G"/>
    <property type="match status" value="1"/>
</dbReference>
<dbReference type="HAMAP" id="MF_00054_B">
    <property type="entry name" value="EF_G_EF_2_B"/>
    <property type="match status" value="1"/>
</dbReference>
<evidence type="ECO:0000259" key="9">
    <source>
        <dbReference type="PROSITE" id="PS51722"/>
    </source>
</evidence>
<dbReference type="InterPro" id="IPR004540">
    <property type="entry name" value="Transl_elong_EFG/EF2"/>
</dbReference>